<keyword evidence="2" id="KW-1185">Reference proteome</keyword>
<dbReference type="Proteomes" id="UP000185557">
    <property type="component" value="Unassembled WGS sequence"/>
</dbReference>
<dbReference type="STRING" id="549789.NIES30_04055"/>
<name>A0A1U7J8W8_9CYAN</name>
<evidence type="ECO:0000313" key="1">
    <source>
        <dbReference type="EMBL" id="OKH49895.1"/>
    </source>
</evidence>
<dbReference type="AlphaFoldDB" id="A0A1U7J8W8"/>
<dbReference type="Pfam" id="PF14217">
    <property type="entry name" value="DUF4327"/>
    <property type="match status" value="1"/>
</dbReference>
<dbReference type="OrthoDB" id="426492at2"/>
<accession>A0A1U7J8W8</accession>
<dbReference type="EMBL" id="MRCG01000002">
    <property type="protein sequence ID" value="OKH49895.1"/>
    <property type="molecule type" value="Genomic_DNA"/>
</dbReference>
<sequence>MTEAIADLVVAHPMVKFQRQVESLVKKSKVVRPSDPIWKIAFLFGDDWAHWKQELEEFDFSTQDPIEDLLSVQSWEED</sequence>
<dbReference type="InterPro" id="IPR025477">
    <property type="entry name" value="DUF4327"/>
</dbReference>
<gene>
    <name evidence="1" type="ORF">NIES30_04055</name>
</gene>
<comment type="caution">
    <text evidence="1">The sequence shown here is derived from an EMBL/GenBank/DDBJ whole genome shotgun (WGS) entry which is preliminary data.</text>
</comment>
<dbReference type="RefSeq" id="WP_073607135.1">
    <property type="nucleotide sequence ID" value="NZ_MRCG01000002.1"/>
</dbReference>
<proteinExistence type="predicted"/>
<organism evidence="1 2">
    <name type="scientific">Phormidium tenue NIES-30</name>
    <dbReference type="NCBI Taxonomy" id="549789"/>
    <lineage>
        <taxon>Bacteria</taxon>
        <taxon>Bacillati</taxon>
        <taxon>Cyanobacteriota</taxon>
        <taxon>Cyanophyceae</taxon>
        <taxon>Oscillatoriophycideae</taxon>
        <taxon>Oscillatoriales</taxon>
        <taxon>Oscillatoriaceae</taxon>
        <taxon>Phormidium</taxon>
    </lineage>
</organism>
<protein>
    <submittedName>
        <fullName evidence="1">DUF4327 domain-containing protein</fullName>
    </submittedName>
</protein>
<evidence type="ECO:0000313" key="2">
    <source>
        <dbReference type="Proteomes" id="UP000185557"/>
    </source>
</evidence>
<reference evidence="1 2" key="1">
    <citation type="submission" date="2016-11" db="EMBL/GenBank/DDBJ databases">
        <title>Draft Genome Sequences of Nine Cyanobacterial Strains from Diverse Habitats.</title>
        <authorList>
            <person name="Zhu T."/>
            <person name="Hou S."/>
            <person name="Lu X."/>
            <person name="Hess W.R."/>
        </authorList>
    </citation>
    <scope>NUCLEOTIDE SEQUENCE [LARGE SCALE GENOMIC DNA]</scope>
    <source>
        <strain evidence="1 2">NIES-30</strain>
    </source>
</reference>